<feature type="domain" description="Acyltransferase 3" evidence="3">
    <location>
        <begin position="1"/>
        <end position="320"/>
    </location>
</feature>
<proteinExistence type="predicted"/>
<dbReference type="OrthoDB" id="9807745at2"/>
<feature type="transmembrane region" description="Helical" evidence="2">
    <location>
        <begin position="84"/>
        <end position="103"/>
    </location>
</feature>
<dbReference type="Pfam" id="PF01757">
    <property type="entry name" value="Acyl_transf_3"/>
    <property type="match status" value="1"/>
</dbReference>
<feature type="transmembrane region" description="Helical" evidence="2">
    <location>
        <begin position="239"/>
        <end position="260"/>
    </location>
</feature>
<keyword evidence="2" id="KW-0472">Membrane</keyword>
<feature type="transmembrane region" description="Helical" evidence="2">
    <location>
        <begin position="123"/>
        <end position="147"/>
    </location>
</feature>
<keyword evidence="2" id="KW-0812">Transmembrane</keyword>
<dbReference type="PANTHER" id="PTHR23028">
    <property type="entry name" value="ACETYLTRANSFERASE"/>
    <property type="match status" value="1"/>
</dbReference>
<dbReference type="GO" id="GO:0016020">
    <property type="term" value="C:membrane"/>
    <property type="evidence" value="ECO:0007669"/>
    <property type="project" value="TreeGrafter"/>
</dbReference>
<evidence type="ECO:0000256" key="2">
    <source>
        <dbReference type="SAM" id="Phobius"/>
    </source>
</evidence>
<keyword evidence="4" id="KW-0808">Transferase</keyword>
<keyword evidence="4" id="KW-0012">Acyltransferase</keyword>
<keyword evidence="2" id="KW-1133">Transmembrane helix</keyword>
<accession>A0A1J7BBV8</accession>
<dbReference type="GO" id="GO:0016747">
    <property type="term" value="F:acyltransferase activity, transferring groups other than amino-acyl groups"/>
    <property type="evidence" value="ECO:0007669"/>
    <property type="project" value="InterPro"/>
</dbReference>
<dbReference type="EMBL" id="MLCF01000109">
    <property type="protein sequence ID" value="OIV36175.1"/>
    <property type="molecule type" value="Genomic_DNA"/>
</dbReference>
<dbReference type="Proteomes" id="UP000243342">
    <property type="component" value="Unassembled WGS sequence"/>
</dbReference>
<dbReference type="GO" id="GO:0009103">
    <property type="term" value="P:lipopolysaccharide biosynthetic process"/>
    <property type="evidence" value="ECO:0007669"/>
    <property type="project" value="TreeGrafter"/>
</dbReference>
<comment type="caution">
    <text evidence="4">The sequence shown here is derived from an EMBL/GenBank/DDBJ whole genome shotgun (WGS) entry which is preliminary data.</text>
</comment>
<feature type="transmembrane region" description="Helical" evidence="2">
    <location>
        <begin position="42"/>
        <end position="63"/>
    </location>
</feature>
<dbReference type="InterPro" id="IPR050879">
    <property type="entry name" value="Acyltransferase_3"/>
</dbReference>
<feature type="transmembrane region" description="Helical" evidence="2">
    <location>
        <begin position="159"/>
        <end position="176"/>
    </location>
</feature>
<evidence type="ECO:0000313" key="4">
    <source>
        <dbReference type="EMBL" id="OIV36175.1"/>
    </source>
</evidence>
<feature type="transmembrane region" description="Helical" evidence="2">
    <location>
        <begin position="302"/>
        <end position="323"/>
    </location>
</feature>
<evidence type="ECO:0000313" key="5">
    <source>
        <dbReference type="Proteomes" id="UP000243342"/>
    </source>
</evidence>
<organism evidence="4 5">
    <name type="scientific">Mangrovactinospora gilvigrisea</name>
    <dbReference type="NCBI Taxonomy" id="1428644"/>
    <lineage>
        <taxon>Bacteria</taxon>
        <taxon>Bacillati</taxon>
        <taxon>Actinomycetota</taxon>
        <taxon>Actinomycetes</taxon>
        <taxon>Kitasatosporales</taxon>
        <taxon>Streptomycetaceae</taxon>
        <taxon>Mangrovactinospora</taxon>
    </lineage>
</organism>
<dbReference type="InterPro" id="IPR002656">
    <property type="entry name" value="Acyl_transf_3_dom"/>
</dbReference>
<keyword evidence="5" id="KW-1185">Reference proteome</keyword>
<dbReference type="STRING" id="1428644.BIV57_17595"/>
<evidence type="ECO:0000259" key="3">
    <source>
        <dbReference type="Pfam" id="PF01757"/>
    </source>
</evidence>
<dbReference type="PANTHER" id="PTHR23028:SF53">
    <property type="entry name" value="ACYL_TRANSF_3 DOMAIN-CONTAINING PROTEIN"/>
    <property type="match status" value="1"/>
</dbReference>
<feature type="compositionally biased region" description="Basic and acidic residues" evidence="1">
    <location>
        <begin position="351"/>
        <end position="367"/>
    </location>
</feature>
<evidence type="ECO:0000256" key="1">
    <source>
        <dbReference type="SAM" id="MobiDB-lite"/>
    </source>
</evidence>
<sequence>MDGLRLVAALAVCLYHYAGRGGPVTAAWGGDPRTLFPALRPVAVYGCLGVELFFVISGFVICLSSWGRTVGAFARSRVSRLFPAYWVAVVLVTAVFLVVRFPGERPAPASDILANLTMSQSGLGAHRVLGVCWTLWIEAKFYLLWAVAVVWRGVTYRRALAFGWLWLAAVVLTGGLKSQPLVDQLLIPQYAPFFIGGLALHLVHRFGGAPQTWGLVGAAFLVGQYQDVQSSTGNGRTHLGIIIADLMAFLLVAGVALGWFDWAKWRWLTTAGALTYPFYLIHEHLGWVAVRELRLRAGLPDAAVLPLTVAVMLALAWLLHRWVEQPLGPWLKRALARMPARLPAEPVPEPRPVEPQKPEPEPVHSAR</sequence>
<reference evidence="4 5" key="1">
    <citation type="submission" date="2016-10" db="EMBL/GenBank/DDBJ databases">
        <title>Genome sequence of Streptomyces gilvigriseus MUSC 26.</title>
        <authorList>
            <person name="Lee L.-H."/>
            <person name="Ser H.-L."/>
        </authorList>
    </citation>
    <scope>NUCLEOTIDE SEQUENCE [LARGE SCALE GENOMIC DNA]</scope>
    <source>
        <strain evidence="4 5">MUSC 26</strain>
    </source>
</reference>
<protein>
    <submittedName>
        <fullName evidence="4">Acyltransferase</fullName>
    </submittedName>
</protein>
<feature type="region of interest" description="Disordered" evidence="1">
    <location>
        <begin position="343"/>
        <end position="367"/>
    </location>
</feature>
<gene>
    <name evidence="4" type="ORF">BIV57_17595</name>
</gene>
<dbReference type="AlphaFoldDB" id="A0A1J7BBV8"/>
<name>A0A1J7BBV8_9ACTN</name>